<dbReference type="HOGENOM" id="CLU_2882206_0_0_10"/>
<dbReference type="EMBL" id="AFZZ01000079">
    <property type="protein sequence ID" value="EHJ41359.1"/>
    <property type="molecule type" value="Genomic_DNA"/>
</dbReference>
<organism evidence="2 3">
    <name type="scientific">Leyella stercorea DSM 18206</name>
    <dbReference type="NCBI Taxonomy" id="1002367"/>
    <lineage>
        <taxon>Bacteria</taxon>
        <taxon>Pseudomonadati</taxon>
        <taxon>Bacteroidota</taxon>
        <taxon>Bacteroidia</taxon>
        <taxon>Bacteroidales</taxon>
        <taxon>Prevotellaceae</taxon>
        <taxon>Leyella</taxon>
    </lineage>
</organism>
<gene>
    <name evidence="2" type="ORF">HMPREF0673_00843</name>
</gene>
<keyword evidence="1" id="KW-0812">Transmembrane</keyword>
<reference evidence="2 3" key="1">
    <citation type="submission" date="2011-08" db="EMBL/GenBank/DDBJ databases">
        <authorList>
            <person name="Weinstock G."/>
            <person name="Sodergren E."/>
            <person name="Clifton S."/>
            <person name="Fulton L."/>
            <person name="Fulton B."/>
            <person name="Courtney L."/>
            <person name="Fronick C."/>
            <person name="Harrison M."/>
            <person name="Strong C."/>
            <person name="Farmer C."/>
            <person name="Delahaunty K."/>
            <person name="Markovic C."/>
            <person name="Hall O."/>
            <person name="Minx P."/>
            <person name="Tomlinson C."/>
            <person name="Mitreva M."/>
            <person name="Hou S."/>
            <person name="Chen J."/>
            <person name="Wollam A."/>
            <person name="Pepin K.H."/>
            <person name="Johnson M."/>
            <person name="Bhonagiri V."/>
            <person name="Zhang X."/>
            <person name="Suruliraj S."/>
            <person name="Warren W."/>
            <person name="Chinwalla A."/>
            <person name="Mardis E.R."/>
            <person name="Wilson R.K."/>
        </authorList>
    </citation>
    <scope>NUCLEOTIDE SEQUENCE [LARGE SCALE GENOMIC DNA]</scope>
    <source>
        <strain evidence="2 3">DSM 18206</strain>
    </source>
</reference>
<name>G6AW46_9BACT</name>
<protein>
    <submittedName>
        <fullName evidence="2">Uncharacterized protein</fullName>
    </submittedName>
</protein>
<dbReference type="AlphaFoldDB" id="G6AW46"/>
<keyword evidence="1" id="KW-1133">Transmembrane helix</keyword>
<keyword evidence="1" id="KW-0472">Membrane</keyword>
<accession>G6AW46</accession>
<sequence length="63" mass="7243">MNFSLLVTYQIPPIYILIFTFIVCLPLGFRPSACTNHNATYVPMPKSPIKTINSKQHWQFGDK</sequence>
<proteinExistence type="predicted"/>
<evidence type="ECO:0000313" key="2">
    <source>
        <dbReference type="EMBL" id="EHJ41359.1"/>
    </source>
</evidence>
<comment type="caution">
    <text evidence="2">The sequence shown here is derived from an EMBL/GenBank/DDBJ whole genome shotgun (WGS) entry which is preliminary data.</text>
</comment>
<dbReference type="Proteomes" id="UP000004407">
    <property type="component" value="Unassembled WGS sequence"/>
</dbReference>
<evidence type="ECO:0000256" key="1">
    <source>
        <dbReference type="SAM" id="Phobius"/>
    </source>
</evidence>
<feature type="transmembrane region" description="Helical" evidence="1">
    <location>
        <begin position="12"/>
        <end position="29"/>
    </location>
</feature>
<evidence type="ECO:0000313" key="3">
    <source>
        <dbReference type="Proteomes" id="UP000004407"/>
    </source>
</evidence>